<dbReference type="SUPFAM" id="SSF53335">
    <property type="entry name" value="S-adenosyl-L-methionine-dependent methyltransferases"/>
    <property type="match status" value="1"/>
</dbReference>
<dbReference type="EMBL" id="AB086653">
    <property type="protein sequence ID" value="BAD08361.1"/>
    <property type="molecule type" value="Genomic_DNA"/>
</dbReference>
<dbReference type="Gene3D" id="2.20.130.10">
    <property type="entry name" value="CAC2371-like domains"/>
    <property type="match status" value="1"/>
</dbReference>
<protein>
    <submittedName>
        <fullName evidence="2">N-methyltransferase</fullName>
    </submittedName>
</protein>
<evidence type="ECO:0000259" key="1">
    <source>
        <dbReference type="Pfam" id="PF13649"/>
    </source>
</evidence>
<dbReference type="GO" id="GO:0032259">
    <property type="term" value="P:methylation"/>
    <property type="evidence" value="ECO:0007669"/>
    <property type="project" value="UniProtKB-KW"/>
</dbReference>
<evidence type="ECO:0000313" key="2">
    <source>
        <dbReference type="EMBL" id="BAD08361.1"/>
    </source>
</evidence>
<dbReference type="CDD" id="cd02440">
    <property type="entry name" value="AdoMet_MTases"/>
    <property type="match status" value="1"/>
</dbReference>
<dbReference type="AlphaFoldDB" id="Q76KZ2"/>
<name>Q76KZ2_STRHA</name>
<dbReference type="Gene3D" id="3.40.50.150">
    <property type="entry name" value="Vaccinia Virus protein VP39"/>
    <property type="match status" value="1"/>
</dbReference>
<dbReference type="InterPro" id="IPR029063">
    <property type="entry name" value="SAM-dependent_MTases_sf"/>
</dbReference>
<keyword evidence="2" id="KW-0808">Transferase</keyword>
<dbReference type="PANTHER" id="PTHR42912">
    <property type="entry name" value="METHYLTRANSFERASE"/>
    <property type="match status" value="1"/>
</dbReference>
<dbReference type="GO" id="GO:0008168">
    <property type="term" value="F:methyltransferase activity"/>
    <property type="evidence" value="ECO:0007669"/>
    <property type="project" value="UniProtKB-KW"/>
</dbReference>
<keyword evidence="2" id="KW-0489">Methyltransferase</keyword>
<reference evidence="2" key="1">
    <citation type="journal article" date="2004" name="Chem. Biol.">
        <title>Cloning, sequencing, and functional analysis of the biosynthetic gene cluster of macrolactam antibiotic vicenistatin in Streptomyces halstedii.</title>
        <authorList>
            <person name="Ogasawara Y."/>
            <person name="Katayama K."/>
            <person name="Minami A."/>
            <person name="Otsuka M."/>
            <person name="Eguchi T."/>
            <person name="Kakinuma K."/>
        </authorList>
    </citation>
    <scope>NUCLEOTIDE SEQUENCE</scope>
</reference>
<gene>
    <name evidence="2" type="primary">vinG</name>
</gene>
<dbReference type="Pfam" id="PF13649">
    <property type="entry name" value="Methyltransf_25"/>
    <property type="match status" value="1"/>
</dbReference>
<sequence>MYEEDFARVYDDIYRRHKDYAGEAARIRELALERNPGAADLLDVGCGTGEHLALLRDDFAVTGVDLSAPMVRVAEAKLPGVPVHEGDMRTFGLDRSFDVICSMYSSVGYLETLDGLFAALKNMAHHLRPGGVLIIEPWILRDSWNGGDLVEASFENEGGKVVRMGRWTTRAGRSHVEMHYLVTSGDDPVRHFVDEQELSLFSKDEYEEAFRAAGCSVEYLPDGYVDRGVFVGVRQP</sequence>
<accession>Q76KZ2</accession>
<feature type="domain" description="Methyltransferase" evidence="1">
    <location>
        <begin position="42"/>
        <end position="131"/>
    </location>
</feature>
<organism evidence="2">
    <name type="scientific">Streptomyces halstedii</name>
    <dbReference type="NCBI Taxonomy" id="1944"/>
    <lineage>
        <taxon>Bacteria</taxon>
        <taxon>Bacillati</taxon>
        <taxon>Actinomycetota</taxon>
        <taxon>Actinomycetes</taxon>
        <taxon>Kitasatosporales</taxon>
        <taxon>Streptomycetaceae</taxon>
        <taxon>Streptomyces</taxon>
    </lineage>
</organism>
<dbReference type="InterPro" id="IPR050508">
    <property type="entry name" value="Methyltransf_Superfamily"/>
</dbReference>
<dbReference type="InterPro" id="IPR041698">
    <property type="entry name" value="Methyltransf_25"/>
</dbReference>
<proteinExistence type="predicted"/>